<dbReference type="Proteomes" id="UP000199673">
    <property type="component" value="Unassembled WGS sequence"/>
</dbReference>
<evidence type="ECO:0000259" key="9">
    <source>
        <dbReference type="PROSITE" id="PS51747"/>
    </source>
</evidence>
<name>A0A1I7DA28_9BACT</name>
<keyword evidence="6 8" id="KW-0862">Zinc</keyword>
<sequence length="149" mass="16725">MEIELYSHEYFMNEALKQAKIAFEEGEIPVGAVIVSKNRVIAKAYNQTEKLNDVTAHAEMLAITSAANYMGAKYLNECRLYVTLEPCVMCGGALFWSQVGEIHYGASDPKRGYLQSNPSILHPKTKVFSGSLALESEQLLLEFFKKLRK</sequence>
<dbReference type="InterPro" id="IPR016192">
    <property type="entry name" value="APOBEC/CMP_deaminase_Zn-bd"/>
</dbReference>
<dbReference type="InterPro" id="IPR028883">
    <property type="entry name" value="tRNA_aden_deaminase"/>
</dbReference>
<evidence type="ECO:0000256" key="6">
    <source>
        <dbReference type="ARBA" id="ARBA00022833"/>
    </source>
</evidence>
<comment type="similarity">
    <text evidence="1">Belongs to the cytidine and deoxycytidylate deaminase family. ADAT2 subfamily.</text>
</comment>
<evidence type="ECO:0000256" key="3">
    <source>
        <dbReference type="ARBA" id="ARBA00022694"/>
    </source>
</evidence>
<dbReference type="InterPro" id="IPR016193">
    <property type="entry name" value="Cytidine_deaminase-like"/>
</dbReference>
<evidence type="ECO:0000256" key="7">
    <source>
        <dbReference type="ARBA" id="ARBA00048045"/>
    </source>
</evidence>
<gene>
    <name evidence="8" type="primary">tadA</name>
    <name evidence="10" type="ORF">SAMN04489724_3815</name>
</gene>
<evidence type="ECO:0000313" key="10">
    <source>
        <dbReference type="EMBL" id="SFU08480.1"/>
    </source>
</evidence>
<dbReference type="HAMAP" id="MF_00972">
    <property type="entry name" value="tRNA_aden_deaminase"/>
    <property type="match status" value="1"/>
</dbReference>
<keyword evidence="3 8" id="KW-0819">tRNA processing</keyword>
<dbReference type="STRING" id="305507.SAMN04489724_3815"/>
<feature type="binding site" evidence="8">
    <location>
        <position position="87"/>
    </location>
    <ligand>
        <name>Zn(2+)</name>
        <dbReference type="ChEBI" id="CHEBI:29105"/>
        <note>catalytic</note>
    </ligand>
</feature>
<feature type="binding site" evidence="8">
    <location>
        <position position="90"/>
    </location>
    <ligand>
        <name>Zn(2+)</name>
        <dbReference type="ChEBI" id="CHEBI:29105"/>
        <note>catalytic</note>
    </ligand>
</feature>
<dbReference type="InterPro" id="IPR002125">
    <property type="entry name" value="CMP_dCMP_dom"/>
</dbReference>
<dbReference type="EC" id="3.5.4.33" evidence="8"/>
<protein>
    <recommendedName>
        <fullName evidence="8">tRNA-specific adenosine deaminase</fullName>
        <ecNumber evidence="8">3.5.4.33</ecNumber>
    </recommendedName>
</protein>
<reference evidence="11" key="1">
    <citation type="submission" date="2016-10" db="EMBL/GenBank/DDBJ databases">
        <authorList>
            <person name="Varghese N."/>
            <person name="Submissions S."/>
        </authorList>
    </citation>
    <scope>NUCLEOTIDE SEQUENCE [LARGE SCALE GENOMIC DNA]</scope>
    <source>
        <strain evidence="11">DSM 23445</strain>
    </source>
</reference>
<evidence type="ECO:0000256" key="1">
    <source>
        <dbReference type="ARBA" id="ARBA00010669"/>
    </source>
</evidence>
<dbReference type="PANTHER" id="PTHR11079:SF202">
    <property type="entry name" value="TRNA-SPECIFIC ADENOSINE DEAMINASE"/>
    <property type="match status" value="1"/>
</dbReference>
<comment type="subunit">
    <text evidence="2 8">Homodimer.</text>
</comment>
<dbReference type="CDD" id="cd01285">
    <property type="entry name" value="nucleoside_deaminase"/>
    <property type="match status" value="1"/>
</dbReference>
<dbReference type="PROSITE" id="PS51747">
    <property type="entry name" value="CYT_DCMP_DEAMINASES_2"/>
    <property type="match status" value="1"/>
</dbReference>
<dbReference type="EMBL" id="FPBF01000006">
    <property type="protein sequence ID" value="SFU08480.1"/>
    <property type="molecule type" value="Genomic_DNA"/>
</dbReference>
<dbReference type="Pfam" id="PF00383">
    <property type="entry name" value="dCMP_cyt_deam_1"/>
    <property type="match status" value="1"/>
</dbReference>
<feature type="domain" description="CMP/dCMP-type deaminase" evidence="9">
    <location>
        <begin position="6"/>
        <end position="117"/>
    </location>
</feature>
<dbReference type="GO" id="GO:0052717">
    <property type="term" value="F:tRNA-specific adenosine-34 deaminase activity"/>
    <property type="evidence" value="ECO:0007669"/>
    <property type="project" value="UniProtKB-UniRule"/>
</dbReference>
<evidence type="ECO:0000313" key="11">
    <source>
        <dbReference type="Proteomes" id="UP000199673"/>
    </source>
</evidence>
<evidence type="ECO:0000256" key="8">
    <source>
        <dbReference type="HAMAP-Rule" id="MF_00972"/>
    </source>
</evidence>
<organism evidence="10 11">
    <name type="scientific">Algoriphagus locisalis</name>
    <dbReference type="NCBI Taxonomy" id="305507"/>
    <lineage>
        <taxon>Bacteria</taxon>
        <taxon>Pseudomonadati</taxon>
        <taxon>Bacteroidota</taxon>
        <taxon>Cytophagia</taxon>
        <taxon>Cytophagales</taxon>
        <taxon>Cyclobacteriaceae</taxon>
        <taxon>Algoriphagus</taxon>
    </lineage>
</organism>
<feature type="binding site" evidence="8">
    <location>
        <position position="57"/>
    </location>
    <ligand>
        <name>Zn(2+)</name>
        <dbReference type="ChEBI" id="CHEBI:29105"/>
        <note>catalytic</note>
    </ligand>
</feature>
<comment type="cofactor">
    <cofactor evidence="8">
        <name>Zn(2+)</name>
        <dbReference type="ChEBI" id="CHEBI:29105"/>
    </cofactor>
    <text evidence="8">Binds 1 zinc ion per subunit.</text>
</comment>
<evidence type="ECO:0000256" key="5">
    <source>
        <dbReference type="ARBA" id="ARBA00022801"/>
    </source>
</evidence>
<keyword evidence="11" id="KW-1185">Reference proteome</keyword>
<keyword evidence="4 8" id="KW-0479">Metal-binding</keyword>
<comment type="function">
    <text evidence="8">Catalyzes the deamination of adenosine to inosine at the wobble position 34 of tRNA(Arg2).</text>
</comment>
<accession>A0A1I7DA28</accession>
<evidence type="ECO:0000256" key="4">
    <source>
        <dbReference type="ARBA" id="ARBA00022723"/>
    </source>
</evidence>
<dbReference type="GO" id="GO:0008270">
    <property type="term" value="F:zinc ion binding"/>
    <property type="evidence" value="ECO:0007669"/>
    <property type="project" value="UniProtKB-UniRule"/>
</dbReference>
<dbReference type="SUPFAM" id="SSF53927">
    <property type="entry name" value="Cytidine deaminase-like"/>
    <property type="match status" value="1"/>
</dbReference>
<dbReference type="AlphaFoldDB" id="A0A1I7DA28"/>
<dbReference type="PROSITE" id="PS00903">
    <property type="entry name" value="CYT_DCMP_DEAMINASES_1"/>
    <property type="match status" value="1"/>
</dbReference>
<comment type="catalytic activity">
    <reaction evidence="7 8">
        <text>adenosine(34) in tRNA + H2O + H(+) = inosine(34) in tRNA + NH4(+)</text>
        <dbReference type="Rhea" id="RHEA:43168"/>
        <dbReference type="Rhea" id="RHEA-COMP:10373"/>
        <dbReference type="Rhea" id="RHEA-COMP:10374"/>
        <dbReference type="ChEBI" id="CHEBI:15377"/>
        <dbReference type="ChEBI" id="CHEBI:15378"/>
        <dbReference type="ChEBI" id="CHEBI:28938"/>
        <dbReference type="ChEBI" id="CHEBI:74411"/>
        <dbReference type="ChEBI" id="CHEBI:82852"/>
        <dbReference type="EC" id="3.5.4.33"/>
    </reaction>
</comment>
<keyword evidence="5 8" id="KW-0378">Hydrolase</keyword>
<dbReference type="PANTHER" id="PTHR11079">
    <property type="entry name" value="CYTOSINE DEAMINASE FAMILY MEMBER"/>
    <property type="match status" value="1"/>
</dbReference>
<dbReference type="Gene3D" id="3.40.140.10">
    <property type="entry name" value="Cytidine Deaminase, domain 2"/>
    <property type="match status" value="1"/>
</dbReference>
<proteinExistence type="inferred from homology"/>
<feature type="active site" description="Proton donor" evidence="8">
    <location>
        <position position="59"/>
    </location>
</feature>
<dbReference type="GO" id="GO:0002100">
    <property type="term" value="P:tRNA wobble adenosine to inosine editing"/>
    <property type="evidence" value="ECO:0007669"/>
    <property type="project" value="UniProtKB-UniRule"/>
</dbReference>
<evidence type="ECO:0000256" key="2">
    <source>
        <dbReference type="ARBA" id="ARBA00011738"/>
    </source>
</evidence>